<evidence type="ECO:0000256" key="7">
    <source>
        <dbReference type="ARBA" id="ARBA00022723"/>
    </source>
</evidence>
<keyword evidence="11" id="KW-0862">Zinc</keyword>
<dbReference type="InterPro" id="IPR013083">
    <property type="entry name" value="Znf_RING/FYVE/PHD"/>
</dbReference>
<feature type="domain" description="RING-type" evidence="18">
    <location>
        <begin position="298"/>
        <end position="340"/>
    </location>
</feature>
<dbReference type="Pfam" id="PF14380">
    <property type="entry name" value="WAK_assoc"/>
    <property type="match status" value="1"/>
</dbReference>
<gene>
    <name evidence="19" type="ORF">HHK36_027528</name>
</gene>
<evidence type="ECO:0000256" key="14">
    <source>
        <dbReference type="ARBA" id="ARBA00023180"/>
    </source>
</evidence>
<evidence type="ECO:0000256" key="5">
    <source>
        <dbReference type="ARBA" id="ARBA00022679"/>
    </source>
</evidence>
<comment type="catalytic activity">
    <reaction evidence="1">
        <text>S-ubiquitinyl-[E2 ubiquitin-conjugating enzyme]-L-cysteine + [acceptor protein]-L-lysine = [E2 ubiquitin-conjugating enzyme]-L-cysteine + N(6)-ubiquitinyl-[acceptor protein]-L-lysine.</text>
        <dbReference type="EC" id="2.3.2.27"/>
    </reaction>
</comment>
<dbReference type="InterPro" id="IPR025287">
    <property type="entry name" value="WAK_GUB"/>
</dbReference>
<organism evidence="19 20">
    <name type="scientific">Tetracentron sinense</name>
    <name type="common">Spur-leaf</name>
    <dbReference type="NCBI Taxonomy" id="13715"/>
    <lineage>
        <taxon>Eukaryota</taxon>
        <taxon>Viridiplantae</taxon>
        <taxon>Streptophyta</taxon>
        <taxon>Embryophyta</taxon>
        <taxon>Tracheophyta</taxon>
        <taxon>Spermatophyta</taxon>
        <taxon>Magnoliopsida</taxon>
        <taxon>Trochodendrales</taxon>
        <taxon>Trochodendraceae</taxon>
        <taxon>Tetracentron</taxon>
    </lineage>
</organism>
<keyword evidence="12 17" id="KW-1133">Transmembrane helix</keyword>
<evidence type="ECO:0000259" key="18">
    <source>
        <dbReference type="PROSITE" id="PS50089"/>
    </source>
</evidence>
<keyword evidence="13 17" id="KW-0472">Membrane</keyword>
<evidence type="ECO:0000256" key="8">
    <source>
        <dbReference type="ARBA" id="ARBA00022729"/>
    </source>
</evidence>
<keyword evidence="7" id="KW-0479">Metal-binding</keyword>
<dbReference type="GO" id="GO:0016020">
    <property type="term" value="C:membrane"/>
    <property type="evidence" value="ECO:0007669"/>
    <property type="project" value="UniProtKB-SubCell"/>
</dbReference>
<dbReference type="PANTHER" id="PTHR46279">
    <property type="entry name" value="RING/U-BOX SUPERFAMILY PROTEIN"/>
    <property type="match status" value="1"/>
</dbReference>
<keyword evidence="20" id="KW-1185">Reference proteome</keyword>
<dbReference type="GO" id="GO:0008270">
    <property type="term" value="F:zinc ion binding"/>
    <property type="evidence" value="ECO:0007669"/>
    <property type="project" value="UniProtKB-KW"/>
</dbReference>
<comment type="similarity">
    <text evidence="15">Belongs to the RING-type zinc finger family. ATL subfamily.</text>
</comment>
<comment type="subcellular location">
    <subcellularLocation>
        <location evidence="2">Membrane</location>
        <topology evidence="2">Single-pass membrane protein</topology>
    </subcellularLocation>
</comment>
<proteinExistence type="inferred from homology"/>
<keyword evidence="5" id="KW-0808">Transferase</keyword>
<dbReference type="InterPro" id="IPR046948">
    <property type="entry name" value="ATL20-22-like"/>
</dbReference>
<dbReference type="InterPro" id="IPR032872">
    <property type="entry name" value="WAK_assoc_C"/>
</dbReference>
<keyword evidence="6 17" id="KW-0812">Transmembrane</keyword>
<evidence type="ECO:0000256" key="3">
    <source>
        <dbReference type="ARBA" id="ARBA00004906"/>
    </source>
</evidence>
<dbReference type="SUPFAM" id="SSF57850">
    <property type="entry name" value="RING/U-box"/>
    <property type="match status" value="1"/>
</dbReference>
<comment type="pathway">
    <text evidence="3">Protein modification; protein ubiquitination.</text>
</comment>
<evidence type="ECO:0000256" key="6">
    <source>
        <dbReference type="ARBA" id="ARBA00022692"/>
    </source>
</evidence>
<evidence type="ECO:0000256" key="12">
    <source>
        <dbReference type="ARBA" id="ARBA00022989"/>
    </source>
</evidence>
<dbReference type="Proteomes" id="UP000655225">
    <property type="component" value="Unassembled WGS sequence"/>
</dbReference>
<dbReference type="AlphaFoldDB" id="A0A834YE71"/>
<evidence type="ECO:0000313" key="19">
    <source>
        <dbReference type="EMBL" id="KAF8380058.1"/>
    </source>
</evidence>
<evidence type="ECO:0000256" key="16">
    <source>
        <dbReference type="PROSITE-ProRule" id="PRU00175"/>
    </source>
</evidence>
<dbReference type="GO" id="GO:0061630">
    <property type="term" value="F:ubiquitin protein ligase activity"/>
    <property type="evidence" value="ECO:0007669"/>
    <property type="project" value="UniProtKB-EC"/>
</dbReference>
<evidence type="ECO:0000256" key="1">
    <source>
        <dbReference type="ARBA" id="ARBA00000900"/>
    </source>
</evidence>
<dbReference type="OrthoDB" id="8062037at2759"/>
<dbReference type="InterPro" id="IPR001841">
    <property type="entry name" value="Znf_RING"/>
</dbReference>
<dbReference type="GO" id="GO:0030247">
    <property type="term" value="F:polysaccharide binding"/>
    <property type="evidence" value="ECO:0007669"/>
    <property type="project" value="InterPro"/>
</dbReference>
<dbReference type="Pfam" id="PF13639">
    <property type="entry name" value="zf-RING_2"/>
    <property type="match status" value="1"/>
</dbReference>
<evidence type="ECO:0000256" key="2">
    <source>
        <dbReference type="ARBA" id="ARBA00004167"/>
    </source>
</evidence>
<evidence type="ECO:0000256" key="13">
    <source>
        <dbReference type="ARBA" id="ARBA00023136"/>
    </source>
</evidence>
<dbReference type="EMBL" id="JABCRI010000021">
    <property type="protein sequence ID" value="KAF8380058.1"/>
    <property type="molecule type" value="Genomic_DNA"/>
</dbReference>
<keyword evidence="9 16" id="KW-0863">Zinc-finger</keyword>
<keyword evidence="10" id="KW-0833">Ubl conjugation pathway</keyword>
<dbReference type="EC" id="2.3.2.27" evidence="4"/>
<dbReference type="OMA" id="PECGHCF"/>
<name>A0A834YE71_TETSI</name>
<evidence type="ECO:0000313" key="20">
    <source>
        <dbReference type="Proteomes" id="UP000655225"/>
    </source>
</evidence>
<accession>A0A834YE71</accession>
<feature type="transmembrane region" description="Helical" evidence="17">
    <location>
        <begin position="218"/>
        <end position="241"/>
    </location>
</feature>
<dbReference type="PROSITE" id="PS50089">
    <property type="entry name" value="ZF_RING_2"/>
    <property type="match status" value="1"/>
</dbReference>
<evidence type="ECO:0000256" key="9">
    <source>
        <dbReference type="ARBA" id="ARBA00022771"/>
    </source>
</evidence>
<reference evidence="19 20" key="1">
    <citation type="submission" date="2020-04" db="EMBL/GenBank/DDBJ databases">
        <title>Plant Genome Project.</title>
        <authorList>
            <person name="Zhang R.-G."/>
        </authorList>
    </citation>
    <scope>NUCLEOTIDE SEQUENCE [LARGE SCALE GENOMIC DNA]</scope>
    <source>
        <strain evidence="19">YNK0</strain>
        <tissue evidence="19">Leaf</tissue>
    </source>
</reference>
<evidence type="ECO:0000256" key="17">
    <source>
        <dbReference type="SAM" id="Phobius"/>
    </source>
</evidence>
<protein>
    <recommendedName>
        <fullName evidence="4">RING-type E3 ubiquitin transferase</fullName>
        <ecNumber evidence="4">2.3.2.27</ecNumber>
    </recommendedName>
</protein>
<dbReference type="Pfam" id="PF13947">
    <property type="entry name" value="GUB_WAK_bind"/>
    <property type="match status" value="1"/>
</dbReference>
<evidence type="ECO:0000256" key="4">
    <source>
        <dbReference type="ARBA" id="ARBA00012483"/>
    </source>
</evidence>
<evidence type="ECO:0000256" key="10">
    <source>
        <dbReference type="ARBA" id="ARBA00022786"/>
    </source>
</evidence>
<comment type="caution">
    <text evidence="19">The sequence shown here is derived from an EMBL/GenBank/DDBJ whole genome shotgun (WGS) entry which is preliminary data.</text>
</comment>
<keyword evidence="8" id="KW-0732">Signal</keyword>
<dbReference type="CDD" id="cd16461">
    <property type="entry name" value="RING-H2_EL5-like"/>
    <property type="match status" value="1"/>
</dbReference>
<evidence type="ECO:0000256" key="15">
    <source>
        <dbReference type="ARBA" id="ARBA00024209"/>
    </source>
</evidence>
<evidence type="ECO:0000256" key="11">
    <source>
        <dbReference type="ARBA" id="ARBA00022833"/>
    </source>
</evidence>
<dbReference type="Gene3D" id="3.30.40.10">
    <property type="entry name" value="Zinc/RING finger domain, C3HC4 (zinc finger)"/>
    <property type="match status" value="1"/>
</dbReference>
<keyword evidence="14" id="KW-0325">Glycoprotein</keyword>
<dbReference type="PANTHER" id="PTHR46279:SF10">
    <property type="entry name" value="RING-TYPE E3 UBIQUITIN TRANSFERASE"/>
    <property type="match status" value="1"/>
</dbReference>
<dbReference type="SMART" id="SM00184">
    <property type="entry name" value="RING"/>
    <property type="match status" value="1"/>
</dbReference>
<sequence length="352" mass="38463">MATSTEMCLNSACRKNEPVIRFPFRVKDRQPESCGYPGFNLSCDSGRDETILELPSSGEFSVRGIDYASQEIWINDPSNCLPRRLLDFSLSGSPFSGVHYQNFTFLNCSSEFERSRFKRITCLSGSSYTVWATSSMTLARIVSSSCGIISTVSVPIQWPVYEPGLSSDLSEDLYLTWGAPSCGNCEARGGRCGFKSNTSRAIVCSDIPRHGLPRSGRYAITIGVGVPALMCVIGLACYLCGRVKTYGRRHRPVAESSSATVSPHIITVVGLDGPTIESYPKLVLGESLRVPKPNDSTCAICLSEYKPKDTLRSIPECKHCFHVDCIDAWLPMNATCPVCRNSPHQLPPASAT</sequence>